<protein>
    <submittedName>
        <fullName evidence="1">Uncharacterized protein</fullName>
    </submittedName>
</protein>
<sequence length="140" mass="15291">MGDIYELVGAPSGLISSPDEPRLNFSLPQSGGQPHMHQMVGSTTIGNGVRTLPSLSSFAFASSPYLPIDRAKVTLRRILVSSGTISSTRAMPFLAFGLLPLFHQILNLFHRLEIGVPSCFRTYHLFDLTCPAWHAITLPL</sequence>
<evidence type="ECO:0000313" key="1">
    <source>
        <dbReference type="EMBL" id="GMN21876.1"/>
    </source>
</evidence>
<keyword evidence="2" id="KW-1185">Reference proteome</keyword>
<proteinExistence type="predicted"/>
<gene>
    <name evidence="1" type="ORF">TIFTF001_050165</name>
</gene>
<accession>A0AA87ZC07</accession>
<evidence type="ECO:0000313" key="2">
    <source>
        <dbReference type="Proteomes" id="UP001187192"/>
    </source>
</evidence>
<dbReference type="Proteomes" id="UP001187192">
    <property type="component" value="Unassembled WGS sequence"/>
</dbReference>
<dbReference type="AlphaFoldDB" id="A0AA87ZC07"/>
<organism evidence="1 2">
    <name type="scientific">Ficus carica</name>
    <name type="common">Common fig</name>
    <dbReference type="NCBI Taxonomy" id="3494"/>
    <lineage>
        <taxon>Eukaryota</taxon>
        <taxon>Viridiplantae</taxon>
        <taxon>Streptophyta</taxon>
        <taxon>Embryophyta</taxon>
        <taxon>Tracheophyta</taxon>
        <taxon>Spermatophyta</taxon>
        <taxon>Magnoliopsida</taxon>
        <taxon>eudicotyledons</taxon>
        <taxon>Gunneridae</taxon>
        <taxon>Pentapetalae</taxon>
        <taxon>rosids</taxon>
        <taxon>fabids</taxon>
        <taxon>Rosales</taxon>
        <taxon>Moraceae</taxon>
        <taxon>Ficeae</taxon>
        <taxon>Ficus</taxon>
    </lineage>
</organism>
<reference evidence="1" key="1">
    <citation type="submission" date="2023-07" db="EMBL/GenBank/DDBJ databases">
        <title>draft genome sequence of fig (Ficus carica).</title>
        <authorList>
            <person name="Takahashi T."/>
            <person name="Nishimura K."/>
        </authorList>
    </citation>
    <scope>NUCLEOTIDE SEQUENCE</scope>
</reference>
<name>A0AA87ZC07_FICCA</name>
<dbReference type="EMBL" id="BTGU01007887">
    <property type="protein sequence ID" value="GMN21876.1"/>
    <property type="molecule type" value="Genomic_DNA"/>
</dbReference>
<comment type="caution">
    <text evidence="1">The sequence shown here is derived from an EMBL/GenBank/DDBJ whole genome shotgun (WGS) entry which is preliminary data.</text>
</comment>